<evidence type="ECO:0000313" key="1">
    <source>
        <dbReference type="EMBL" id="NHN32618.1"/>
    </source>
</evidence>
<dbReference type="Proteomes" id="UP001165962">
    <property type="component" value="Unassembled WGS sequence"/>
</dbReference>
<organism evidence="1 2">
    <name type="scientific">Paenibacillus agricola</name>
    <dbReference type="NCBI Taxonomy" id="2716264"/>
    <lineage>
        <taxon>Bacteria</taxon>
        <taxon>Bacillati</taxon>
        <taxon>Bacillota</taxon>
        <taxon>Bacilli</taxon>
        <taxon>Bacillales</taxon>
        <taxon>Paenibacillaceae</taxon>
        <taxon>Paenibacillus</taxon>
    </lineage>
</organism>
<name>A0ABX0J9I9_9BACL</name>
<evidence type="ECO:0000313" key="2">
    <source>
        <dbReference type="Proteomes" id="UP001165962"/>
    </source>
</evidence>
<gene>
    <name evidence="1" type="ORF">G9U52_22570</name>
</gene>
<dbReference type="EMBL" id="JAAOIW010000009">
    <property type="protein sequence ID" value="NHN32618.1"/>
    <property type="molecule type" value="Genomic_DNA"/>
</dbReference>
<reference evidence="1" key="1">
    <citation type="submission" date="2020-03" db="EMBL/GenBank/DDBJ databases">
        <title>Draft sequencing of Paenibacilllus sp. S3N08.</title>
        <authorList>
            <person name="Kim D.-U."/>
        </authorList>
    </citation>
    <scope>NUCLEOTIDE SEQUENCE</scope>
    <source>
        <strain evidence="1">S3N08</strain>
    </source>
</reference>
<protein>
    <submittedName>
        <fullName evidence="1">Uncharacterized protein</fullName>
    </submittedName>
</protein>
<dbReference type="RefSeq" id="WP_166152894.1">
    <property type="nucleotide sequence ID" value="NZ_JAAOIW010000009.1"/>
</dbReference>
<keyword evidence="2" id="KW-1185">Reference proteome</keyword>
<comment type="caution">
    <text evidence="1">The sequence shown here is derived from an EMBL/GenBank/DDBJ whole genome shotgun (WGS) entry which is preliminary data.</text>
</comment>
<accession>A0ABX0J9I9</accession>
<proteinExistence type="predicted"/>
<sequence length="135" mass="15317">MANRQDLTAQLPDGQMFQFWEVEQKYDREIHGDNKNPLASDENSVGDEDRLRRLTQQCFAPKVPFLSYIRVKGLTLAHATLGSPIPQRGSLSCYRECTRDKENVIDNSILCIDPRNCLSISRIGIGAILKKSHRS</sequence>